<gene>
    <name evidence="1" type="ORF">CYFA0S_01e04819g</name>
</gene>
<protein>
    <submittedName>
        <fullName evidence="1">CYFA0S01e04819g1_1</fullName>
    </submittedName>
</protein>
<proteinExistence type="predicted"/>
<reference evidence="1" key="1">
    <citation type="journal article" date="2014" name="Genome Announc.">
        <title>Genome sequence of the yeast Cyberlindnera fabianii (Hansenula fabianii).</title>
        <authorList>
            <person name="Freel K.C."/>
            <person name="Sarilar V."/>
            <person name="Neuveglise C."/>
            <person name="Devillers H."/>
            <person name="Friedrich A."/>
            <person name="Schacherer J."/>
        </authorList>
    </citation>
    <scope>NUCLEOTIDE SEQUENCE</scope>
    <source>
        <strain evidence="1">YJS4271</strain>
    </source>
</reference>
<name>A0A061AGW5_CYBFA</name>
<sequence length="267" mass="30613">MSHSTESTKEPVGSFDTKQNTKLFTDVTQSTVVHGKYIPGGGNKPTPPCPPNKLLKRINPTFKNRETSNILRLIYQHHKGPRLEFFYSKNVKPCVNVQELVKNNPIFSLSDSTYRHTQCKIKSPEHPYYNDLSISTYVNTNNKRTTYDIIQSFISQLDKGQLPNELLSCGEGVPIGDFSIRIIGNYPFASRFWREMLRTVKYKVEHLHIHKVRFAYINVPSHLTQDLKQGFIVVPIGLTQDVNKVFGKVADAMTDEISYFIRTGYRL</sequence>
<accession>A0A061AGW5</accession>
<evidence type="ECO:0000313" key="1">
    <source>
        <dbReference type="EMBL" id="CDR36827.1"/>
    </source>
</evidence>
<organism evidence="1">
    <name type="scientific">Cyberlindnera fabianii</name>
    <name type="common">Yeast</name>
    <name type="synonym">Hansenula fabianii</name>
    <dbReference type="NCBI Taxonomy" id="36022"/>
    <lineage>
        <taxon>Eukaryota</taxon>
        <taxon>Fungi</taxon>
        <taxon>Dikarya</taxon>
        <taxon>Ascomycota</taxon>
        <taxon>Saccharomycotina</taxon>
        <taxon>Saccharomycetes</taxon>
        <taxon>Phaffomycetales</taxon>
        <taxon>Phaffomycetaceae</taxon>
        <taxon>Cyberlindnera</taxon>
    </lineage>
</organism>
<dbReference type="EMBL" id="LK052886">
    <property type="protein sequence ID" value="CDR36827.1"/>
    <property type="molecule type" value="Genomic_DNA"/>
</dbReference>
<dbReference type="VEuPathDB" id="FungiDB:BON22_0626"/>
<dbReference type="AlphaFoldDB" id="A0A061AGW5"/>